<keyword evidence="8" id="KW-0969">Cilium</keyword>
<accession>A0A7C9PMS6</accession>
<comment type="similarity">
    <text evidence="2">Belongs to the FliR/MopE/SpaR family.</text>
</comment>
<dbReference type="PRINTS" id="PR00953">
    <property type="entry name" value="TYPE3IMRPROT"/>
</dbReference>
<feature type="transmembrane region" description="Helical" evidence="7">
    <location>
        <begin position="175"/>
        <end position="200"/>
    </location>
</feature>
<dbReference type="GO" id="GO:0005886">
    <property type="term" value="C:plasma membrane"/>
    <property type="evidence" value="ECO:0007669"/>
    <property type="project" value="UniProtKB-SubCell"/>
</dbReference>
<comment type="caution">
    <text evidence="8">The sequence shown here is derived from an EMBL/GenBank/DDBJ whole genome shotgun (WGS) entry which is preliminary data.</text>
</comment>
<keyword evidence="9" id="KW-1185">Reference proteome</keyword>
<feature type="transmembrane region" description="Helical" evidence="7">
    <location>
        <begin position="41"/>
        <end position="59"/>
    </location>
</feature>
<evidence type="ECO:0000256" key="6">
    <source>
        <dbReference type="ARBA" id="ARBA00023136"/>
    </source>
</evidence>
<keyword evidence="8" id="KW-0966">Cell projection</keyword>
<dbReference type="GO" id="GO:0006605">
    <property type="term" value="P:protein targeting"/>
    <property type="evidence" value="ECO:0007669"/>
    <property type="project" value="InterPro"/>
</dbReference>
<evidence type="ECO:0000256" key="3">
    <source>
        <dbReference type="ARBA" id="ARBA00022475"/>
    </source>
</evidence>
<keyword evidence="3" id="KW-1003">Cell membrane</keyword>
<dbReference type="EMBL" id="JAAGWZ010000002">
    <property type="protein sequence ID" value="NEM91190.1"/>
    <property type="molecule type" value="Genomic_DNA"/>
</dbReference>
<feature type="transmembrane region" description="Helical" evidence="7">
    <location>
        <begin position="6"/>
        <end position="29"/>
    </location>
</feature>
<dbReference type="RefSeq" id="WP_163472872.1">
    <property type="nucleotide sequence ID" value="NZ_JAAGWZ010000002.1"/>
</dbReference>
<reference evidence="8 9" key="1">
    <citation type="journal article" date="2014" name="Int. J. Syst. Evol. Microbiol.">
        <title>Description of Galbitalea soli gen. nov., sp. nov., and Frondihabitans sucicola sp. nov.</title>
        <authorList>
            <person name="Kim S.J."/>
            <person name="Lim J.M."/>
            <person name="Ahn J.H."/>
            <person name="Weon H.Y."/>
            <person name="Hamada M."/>
            <person name="Suzuki K."/>
            <person name="Ahn T.Y."/>
            <person name="Kwon S.W."/>
        </authorList>
    </citation>
    <scope>NUCLEOTIDE SEQUENCE [LARGE SCALE GENOMIC DNA]</scope>
    <source>
        <strain evidence="8 9">NBRC 108727</strain>
    </source>
</reference>
<evidence type="ECO:0000256" key="5">
    <source>
        <dbReference type="ARBA" id="ARBA00022989"/>
    </source>
</evidence>
<gene>
    <name evidence="8" type="ORF">G3T37_07450</name>
</gene>
<evidence type="ECO:0000256" key="7">
    <source>
        <dbReference type="SAM" id="Phobius"/>
    </source>
</evidence>
<dbReference type="Pfam" id="PF01311">
    <property type="entry name" value="Bac_export_1"/>
    <property type="match status" value="1"/>
</dbReference>
<name>A0A7C9PMS6_9MICO</name>
<protein>
    <submittedName>
        <fullName evidence="8">Flagellar biosynthetic protein FliR</fullName>
    </submittedName>
</protein>
<organism evidence="8 9">
    <name type="scientific">Galbitalea soli</name>
    <dbReference type="NCBI Taxonomy" id="1268042"/>
    <lineage>
        <taxon>Bacteria</taxon>
        <taxon>Bacillati</taxon>
        <taxon>Actinomycetota</taxon>
        <taxon>Actinomycetes</taxon>
        <taxon>Micrococcales</taxon>
        <taxon>Microbacteriaceae</taxon>
        <taxon>Galbitalea</taxon>
    </lineage>
</organism>
<sequence length="252" mass="26156">MSMVTMGWFEAIMLASVRMVAFLVVAPPFSHGAIPLQVKGMLGLGLALAVSPLVANGHVPLETGAFIGTLIEQLVIGLALGFLVMLAFSAIQSAGSLVDLFGGFQLSQAFDPGMLVNGAQFTRLFQMAAIVLLFTTDGYQMVIAGISRSFTALPIGNSLDLAMTAKAATQAFGDLFLSAVQIAGPLLVVLFLADVGLGLLTRVSPALNAFSLGFPLKILITIVFASVVFIALPRVVAALVDQGLQMLTGVTG</sequence>
<dbReference type="Proteomes" id="UP000479756">
    <property type="component" value="Unassembled WGS sequence"/>
</dbReference>
<evidence type="ECO:0000256" key="4">
    <source>
        <dbReference type="ARBA" id="ARBA00022692"/>
    </source>
</evidence>
<dbReference type="PANTHER" id="PTHR30065">
    <property type="entry name" value="FLAGELLAR BIOSYNTHETIC PROTEIN FLIR"/>
    <property type="match status" value="1"/>
</dbReference>
<dbReference type="InterPro" id="IPR002010">
    <property type="entry name" value="T3SS_IM_R"/>
</dbReference>
<feature type="transmembrane region" description="Helical" evidence="7">
    <location>
        <begin position="212"/>
        <end position="232"/>
    </location>
</feature>
<evidence type="ECO:0000256" key="1">
    <source>
        <dbReference type="ARBA" id="ARBA00004651"/>
    </source>
</evidence>
<keyword evidence="4 7" id="KW-0812">Transmembrane</keyword>
<evidence type="ECO:0000256" key="2">
    <source>
        <dbReference type="ARBA" id="ARBA00009772"/>
    </source>
</evidence>
<dbReference type="AlphaFoldDB" id="A0A7C9PMS6"/>
<keyword evidence="8" id="KW-0282">Flagellum</keyword>
<proteinExistence type="inferred from homology"/>
<dbReference type="PANTHER" id="PTHR30065:SF1">
    <property type="entry name" value="SURFACE PRESENTATION OF ANTIGENS PROTEIN SPAR"/>
    <property type="match status" value="1"/>
</dbReference>
<comment type="subcellular location">
    <subcellularLocation>
        <location evidence="1">Cell membrane</location>
        <topology evidence="1">Multi-pass membrane protein</topology>
    </subcellularLocation>
</comment>
<evidence type="ECO:0000313" key="8">
    <source>
        <dbReference type="EMBL" id="NEM91190.1"/>
    </source>
</evidence>
<keyword evidence="6 7" id="KW-0472">Membrane</keyword>
<feature type="transmembrane region" description="Helical" evidence="7">
    <location>
        <begin position="65"/>
        <end position="88"/>
    </location>
</feature>
<evidence type="ECO:0000313" key="9">
    <source>
        <dbReference type="Proteomes" id="UP000479756"/>
    </source>
</evidence>
<keyword evidence="5 7" id="KW-1133">Transmembrane helix</keyword>